<name>A0A375YMN5_MYCPF</name>
<keyword evidence="1" id="KW-0472">Membrane</keyword>
<organism evidence="2 3">
    <name type="scientific">Mycolicibacterium parafortuitum</name>
    <name type="common">Mycobacterium parafortuitum</name>
    <dbReference type="NCBI Taxonomy" id="39692"/>
    <lineage>
        <taxon>Bacteria</taxon>
        <taxon>Bacillati</taxon>
        <taxon>Actinomycetota</taxon>
        <taxon>Actinomycetes</taxon>
        <taxon>Mycobacteriales</taxon>
        <taxon>Mycobacteriaceae</taxon>
        <taxon>Mycolicibacterium</taxon>
    </lineage>
</organism>
<keyword evidence="1" id="KW-1133">Transmembrane helix</keyword>
<evidence type="ECO:0008006" key="4">
    <source>
        <dbReference type="Google" id="ProtNLM"/>
    </source>
</evidence>
<feature type="transmembrane region" description="Helical" evidence="1">
    <location>
        <begin position="247"/>
        <end position="266"/>
    </location>
</feature>
<dbReference type="EMBL" id="UEGS01000001">
    <property type="protein sequence ID" value="SRX82309.1"/>
    <property type="molecule type" value="Genomic_DNA"/>
</dbReference>
<proteinExistence type="predicted"/>
<keyword evidence="1" id="KW-0812">Transmembrane</keyword>
<dbReference type="Proteomes" id="UP000252008">
    <property type="component" value="Unassembled WGS sequence"/>
</dbReference>
<dbReference type="AlphaFoldDB" id="A0A375YMN5"/>
<keyword evidence="3" id="KW-1185">Reference proteome</keyword>
<feature type="transmembrane region" description="Helical" evidence="1">
    <location>
        <begin position="217"/>
        <end position="240"/>
    </location>
</feature>
<feature type="transmembrane region" description="Helical" evidence="1">
    <location>
        <begin position="153"/>
        <end position="171"/>
    </location>
</feature>
<reference evidence="2 3" key="1">
    <citation type="submission" date="2018-05" db="EMBL/GenBank/DDBJ databases">
        <authorList>
            <consortium name="IHU Genomes"/>
        </authorList>
    </citation>
    <scope>NUCLEOTIDE SEQUENCE [LARGE SCALE GENOMIC DNA]</scope>
    <source>
        <strain evidence="2 3">P7335</strain>
    </source>
</reference>
<sequence>MGRHHSPELPPIRDRAAIRTTVLALAGLTVFVLAMVASYSGAFAKPTLHHMTVAASGPATFVDGLRQQDVLTVNEFGDAAGARAQVLERKADTAFAVDPEGRMTIFVAGGGGHSVAVAAESVGRQAAEQAGLAAVVEDVAPTSAGDPSGTVEFYAVIFLSIGASLGAALLGRLMGTVRTPVTLALRTVSLSVFSAVLAGLVTLYVGPGLDALTAHSWQVFGVLWLYAIAVGGAITGVATAFGAVPSVALGLFLVVIGNAAAAGPVGRPLLSGFYSTFTDVVPQGSGVELLRSITYFDGHGAVAPLLTLAAWAAAGAFLAICATAARVNYRAVYDRRVERAERGRTVLRPRLVSSPD</sequence>
<evidence type="ECO:0000313" key="2">
    <source>
        <dbReference type="EMBL" id="SRX82309.1"/>
    </source>
</evidence>
<evidence type="ECO:0000313" key="3">
    <source>
        <dbReference type="Proteomes" id="UP000252008"/>
    </source>
</evidence>
<gene>
    <name evidence="2" type="ORF">MPP7335_04069</name>
</gene>
<feature type="transmembrane region" description="Helical" evidence="1">
    <location>
        <begin position="308"/>
        <end position="329"/>
    </location>
</feature>
<feature type="transmembrane region" description="Helical" evidence="1">
    <location>
        <begin position="183"/>
        <end position="205"/>
    </location>
</feature>
<feature type="transmembrane region" description="Helical" evidence="1">
    <location>
        <begin position="21"/>
        <end position="42"/>
    </location>
</feature>
<protein>
    <recommendedName>
        <fullName evidence="4">DUF3533 domain-containing protein</fullName>
    </recommendedName>
</protein>
<accession>A0A375YMN5</accession>
<dbReference type="STRING" id="39692.BST38_13555"/>
<dbReference type="RefSeq" id="WP_083143847.1">
    <property type="nucleotide sequence ID" value="NZ_MVID01000010.1"/>
</dbReference>
<evidence type="ECO:0000256" key="1">
    <source>
        <dbReference type="SAM" id="Phobius"/>
    </source>
</evidence>